<gene>
    <name evidence="1" type="ORF">D8674_008985</name>
</gene>
<reference evidence="2" key="2">
    <citation type="submission" date="2019-10" db="EMBL/GenBank/DDBJ databases">
        <title>A de novo genome assembly of a pear dwarfing rootstock.</title>
        <authorList>
            <person name="Wang F."/>
            <person name="Wang J."/>
            <person name="Li S."/>
            <person name="Zhang Y."/>
            <person name="Fang M."/>
            <person name="Ma L."/>
            <person name="Zhao Y."/>
            <person name="Jiang S."/>
        </authorList>
    </citation>
    <scope>NUCLEOTIDE SEQUENCE [LARGE SCALE GENOMIC DNA]</scope>
</reference>
<keyword evidence="2" id="KW-1185">Reference proteome</keyword>
<protein>
    <submittedName>
        <fullName evidence="1">Uncharacterized protein</fullName>
    </submittedName>
</protein>
<reference evidence="1 2" key="1">
    <citation type="submission" date="2019-09" db="EMBL/GenBank/DDBJ databases">
        <authorList>
            <person name="Ou C."/>
        </authorList>
    </citation>
    <scope>NUCLEOTIDE SEQUENCE [LARGE SCALE GENOMIC DNA]</scope>
    <source>
        <strain evidence="1">S2</strain>
        <tissue evidence="1">Leaf</tissue>
    </source>
</reference>
<comment type="caution">
    <text evidence="1">The sequence shown here is derived from an EMBL/GenBank/DDBJ whole genome shotgun (WGS) entry which is preliminary data.</text>
</comment>
<evidence type="ECO:0000313" key="1">
    <source>
        <dbReference type="EMBL" id="KAB2631466.1"/>
    </source>
</evidence>
<sequence>MGFRSTEERWIEWRCAATVDGWKIWADGWRRDRRWSRLLEERSWRRVVGMKQNDLAWQDGEEERCLVPAHNMMFCAQS</sequence>
<dbReference type="EMBL" id="SMOL01000143">
    <property type="protein sequence ID" value="KAB2631466.1"/>
    <property type="molecule type" value="Genomic_DNA"/>
</dbReference>
<dbReference type="AlphaFoldDB" id="A0A5N5HUA4"/>
<reference evidence="1 2" key="3">
    <citation type="submission" date="2019-11" db="EMBL/GenBank/DDBJ databases">
        <title>A de novo genome assembly of a pear dwarfing rootstock.</title>
        <authorList>
            <person name="Wang F."/>
            <person name="Wang J."/>
            <person name="Li S."/>
            <person name="Zhang Y."/>
            <person name="Fang M."/>
            <person name="Ma L."/>
            <person name="Zhao Y."/>
            <person name="Jiang S."/>
        </authorList>
    </citation>
    <scope>NUCLEOTIDE SEQUENCE [LARGE SCALE GENOMIC DNA]</scope>
    <source>
        <strain evidence="1">S2</strain>
        <tissue evidence="1">Leaf</tissue>
    </source>
</reference>
<accession>A0A5N5HUA4</accession>
<organism evidence="1 2">
    <name type="scientific">Pyrus ussuriensis x Pyrus communis</name>
    <dbReference type="NCBI Taxonomy" id="2448454"/>
    <lineage>
        <taxon>Eukaryota</taxon>
        <taxon>Viridiplantae</taxon>
        <taxon>Streptophyta</taxon>
        <taxon>Embryophyta</taxon>
        <taxon>Tracheophyta</taxon>
        <taxon>Spermatophyta</taxon>
        <taxon>Magnoliopsida</taxon>
        <taxon>eudicotyledons</taxon>
        <taxon>Gunneridae</taxon>
        <taxon>Pentapetalae</taxon>
        <taxon>rosids</taxon>
        <taxon>fabids</taxon>
        <taxon>Rosales</taxon>
        <taxon>Rosaceae</taxon>
        <taxon>Amygdaloideae</taxon>
        <taxon>Maleae</taxon>
        <taxon>Pyrus</taxon>
    </lineage>
</organism>
<dbReference type="Proteomes" id="UP000327157">
    <property type="component" value="Chromosome 12"/>
</dbReference>
<name>A0A5N5HUA4_9ROSA</name>
<proteinExistence type="predicted"/>
<evidence type="ECO:0000313" key="2">
    <source>
        <dbReference type="Proteomes" id="UP000327157"/>
    </source>
</evidence>